<name>A0ACC0N2H1_RHOML</name>
<proteinExistence type="predicted"/>
<organism evidence="1 2">
    <name type="scientific">Rhododendron molle</name>
    <name type="common">Chinese azalea</name>
    <name type="synonym">Azalea mollis</name>
    <dbReference type="NCBI Taxonomy" id="49168"/>
    <lineage>
        <taxon>Eukaryota</taxon>
        <taxon>Viridiplantae</taxon>
        <taxon>Streptophyta</taxon>
        <taxon>Embryophyta</taxon>
        <taxon>Tracheophyta</taxon>
        <taxon>Spermatophyta</taxon>
        <taxon>Magnoliopsida</taxon>
        <taxon>eudicotyledons</taxon>
        <taxon>Gunneridae</taxon>
        <taxon>Pentapetalae</taxon>
        <taxon>asterids</taxon>
        <taxon>Ericales</taxon>
        <taxon>Ericaceae</taxon>
        <taxon>Ericoideae</taxon>
        <taxon>Rhodoreae</taxon>
        <taxon>Rhododendron</taxon>
    </lineage>
</organism>
<gene>
    <name evidence="1" type="ORF">RHMOL_Rhmol07G0177000</name>
</gene>
<keyword evidence="2" id="KW-1185">Reference proteome</keyword>
<sequence length="90" mass="10090">MNKLIRGGWTKPKGPGPPQKKAQSPDTRKAQDKQTLKPHRKSSTADARNHDWPTTICRHRCPTQGQPSQHHRSAVELRTASQQIAKTLPP</sequence>
<accession>A0ACC0N2H1</accession>
<dbReference type="Proteomes" id="UP001062846">
    <property type="component" value="Chromosome 7"/>
</dbReference>
<reference evidence="1" key="1">
    <citation type="submission" date="2022-02" db="EMBL/GenBank/DDBJ databases">
        <title>Plant Genome Project.</title>
        <authorList>
            <person name="Zhang R.-G."/>
        </authorList>
    </citation>
    <scope>NUCLEOTIDE SEQUENCE</scope>
    <source>
        <strain evidence="1">AT1</strain>
    </source>
</reference>
<comment type="caution">
    <text evidence="1">The sequence shown here is derived from an EMBL/GenBank/DDBJ whole genome shotgun (WGS) entry which is preliminary data.</text>
</comment>
<protein>
    <submittedName>
        <fullName evidence="1">Uncharacterized protein</fullName>
    </submittedName>
</protein>
<evidence type="ECO:0000313" key="2">
    <source>
        <dbReference type="Proteomes" id="UP001062846"/>
    </source>
</evidence>
<evidence type="ECO:0000313" key="1">
    <source>
        <dbReference type="EMBL" id="KAI8547201.1"/>
    </source>
</evidence>
<dbReference type="EMBL" id="CM046394">
    <property type="protein sequence ID" value="KAI8547201.1"/>
    <property type="molecule type" value="Genomic_DNA"/>
</dbReference>